<dbReference type="GO" id="GO:0000776">
    <property type="term" value="C:kinetochore"/>
    <property type="evidence" value="ECO:0007669"/>
    <property type="project" value="UniProtKB-KW"/>
</dbReference>
<feature type="domain" description="BUB1 N-terminal" evidence="8">
    <location>
        <begin position="49"/>
        <end position="215"/>
    </location>
</feature>
<keyword evidence="3" id="KW-0995">Kinetochore</keyword>
<keyword evidence="2" id="KW-0158">Chromosome</keyword>
<keyword evidence="10" id="KW-1185">Reference proteome</keyword>
<sequence length="1032" mass="114610">MAEGEAEWELCKENIQPLRRGRAISALHQALSQQDGAGYAAIQQQKQAFESELRLYSGDDPLDVWDRYIKWTQQTYPQGGKESNLSVLLERAVKRFVDETQYHNDSRYVNLWIKFAESSTEPLDMYNYMHGQGIGVQQAALYIAWSEELETHGDSKKADSVYQEGFKCGAEPADKLHQYHKAFQARVSRQVMKDMLDGGEQEPDSPEPAQPQRSSLVDLKPRGKKTAIAPIVRTGAAVSHRSRGLNLQLPTAPHNGHNSRFLVFDEKQASAAAAAEPSEPRPERWMAPPSSRAKENEMMPEKWTDVKMPQKSRAGHSVVAPPSKPNFQPYVEECDQPPVVTPHKINPTVNTVLSVRKPSKEETPLERLQEPQQAEGDKKEQSMYCKELLFSGVTEFCFEELRAERYYKRAAQELEEKEKKLKEVKEDLKRQIEEKRNVLQDRCPQAGAGQQGRLEAGESSQPVDCLPGCAVSRRQGSDPGFKIYEECEASSSARVNQPVENEDPRLADKGSALVLPFTIFDESTTGEKTQEVTSKAVGCRPSVCRPLTAVLKPLAEAPATRLESDGLEGIESLTDDAIVSSYKNKTLCPSPDDTCDFARAAHLASTPFGGSGSGLGASASSADGLPDLSTFSVDPVVSAPTPAVQQADYEVVLRGERLSPIEEASLEDGHYSVSSAFSGSSLGGMSGMKAMHSSSGMEACPPQFPSIPEETAQNVEKDNPCSMSSRRRVLSKVDLDSFPNFYRNVRSLPEVMEDDALFIGEESIMILSQIVSGENGVVHFGQTKSRESVVVKVDFETVPWDFYVAAQLRSRLGPKSQKYFGYRSSCFFYMDGCITLSWGRCLSPLQDFLERSPFLQVAVSLTKQLLEMMEQMHSCRLVHGNIRPDTVLLRCRESGGDADSVLQMLDFSSCVDLDQQPEVMSAGDLPSAQAFIRQGLLSTSSSPYQVDLIGIAETVYMLVKKQTMNVVREDSEWKPTDDFTGTLHGHVWQEFFQKILNPGNQSTVSILSDLQHLVERIFLCGTENNLMITEYF</sequence>
<feature type="region of interest" description="Disordered" evidence="6">
    <location>
        <begin position="196"/>
        <end position="223"/>
    </location>
</feature>
<dbReference type="PANTHER" id="PTHR14030">
    <property type="entry name" value="MITOTIC CHECKPOINT SERINE/THREONINE-PROTEIN KINASE BUB1"/>
    <property type="match status" value="1"/>
</dbReference>
<dbReference type="SMART" id="SM00777">
    <property type="entry name" value="Mad3_BUB1_I"/>
    <property type="match status" value="1"/>
</dbReference>
<dbReference type="Ensembl" id="ENSPKIT00000035694.1">
    <property type="protein sequence ID" value="ENSPKIP00000018859.1"/>
    <property type="gene ID" value="ENSPKIG00000004255.1"/>
</dbReference>
<feature type="domain" description="Protein kinase" evidence="7">
    <location>
        <begin position="764"/>
        <end position="1032"/>
    </location>
</feature>
<evidence type="ECO:0000259" key="7">
    <source>
        <dbReference type="PROSITE" id="PS50011"/>
    </source>
</evidence>
<organism evidence="9 10">
    <name type="scientific">Paramormyrops kingsleyae</name>
    <dbReference type="NCBI Taxonomy" id="1676925"/>
    <lineage>
        <taxon>Eukaryota</taxon>
        <taxon>Metazoa</taxon>
        <taxon>Chordata</taxon>
        <taxon>Craniata</taxon>
        <taxon>Vertebrata</taxon>
        <taxon>Euteleostomi</taxon>
        <taxon>Actinopterygii</taxon>
        <taxon>Neopterygii</taxon>
        <taxon>Teleostei</taxon>
        <taxon>Osteoglossocephala</taxon>
        <taxon>Osteoglossomorpha</taxon>
        <taxon>Osteoglossiformes</taxon>
        <taxon>Mormyridae</taxon>
        <taxon>Paramormyrops</taxon>
    </lineage>
</organism>
<feature type="compositionally biased region" description="Basic and acidic residues" evidence="6">
    <location>
        <begin position="358"/>
        <end position="379"/>
    </location>
</feature>
<dbReference type="GO" id="GO:0007094">
    <property type="term" value="P:mitotic spindle assembly checkpoint signaling"/>
    <property type="evidence" value="ECO:0007669"/>
    <property type="project" value="InterPro"/>
</dbReference>
<protein>
    <submittedName>
        <fullName evidence="9">BUB1 mitotic checkpoint serine/threonine kinase B</fullName>
    </submittedName>
</protein>
<evidence type="ECO:0000256" key="2">
    <source>
        <dbReference type="ARBA" id="ARBA00022454"/>
    </source>
</evidence>
<evidence type="ECO:0000259" key="8">
    <source>
        <dbReference type="PROSITE" id="PS51489"/>
    </source>
</evidence>
<evidence type="ECO:0000256" key="5">
    <source>
        <dbReference type="SAM" id="Coils"/>
    </source>
</evidence>
<comment type="subcellular location">
    <subcellularLocation>
        <location evidence="1">Chromosome</location>
        <location evidence="1">Centromere</location>
        <location evidence="1">Kinetochore</location>
    </subcellularLocation>
</comment>
<evidence type="ECO:0000256" key="6">
    <source>
        <dbReference type="SAM" id="MobiDB-lite"/>
    </source>
</evidence>
<dbReference type="Gene3D" id="1.10.510.10">
    <property type="entry name" value="Transferase(Phosphotransferase) domain 1"/>
    <property type="match status" value="1"/>
</dbReference>
<feature type="region of interest" description="Disordered" evidence="6">
    <location>
        <begin position="268"/>
        <end position="299"/>
    </location>
</feature>
<name>A0A3B3RK72_9TELE</name>
<dbReference type="InterPro" id="IPR011009">
    <property type="entry name" value="Kinase-like_dom_sf"/>
</dbReference>
<dbReference type="Pfam" id="PF08311">
    <property type="entry name" value="Mad3_BUB1_I"/>
    <property type="match status" value="1"/>
</dbReference>
<reference evidence="9" key="2">
    <citation type="submission" date="2025-09" db="UniProtKB">
        <authorList>
            <consortium name="Ensembl"/>
        </authorList>
    </citation>
    <scope>IDENTIFICATION</scope>
</reference>
<evidence type="ECO:0000256" key="4">
    <source>
        <dbReference type="ARBA" id="ARBA00023328"/>
    </source>
</evidence>
<dbReference type="InterPro" id="IPR015661">
    <property type="entry name" value="Bub1/Mad3"/>
</dbReference>
<dbReference type="GeneTree" id="ENSGT00940000158912"/>
<dbReference type="GO" id="GO:0005634">
    <property type="term" value="C:nucleus"/>
    <property type="evidence" value="ECO:0007669"/>
    <property type="project" value="TreeGrafter"/>
</dbReference>
<dbReference type="PROSITE" id="PS51489">
    <property type="entry name" value="BUB1_N"/>
    <property type="match status" value="1"/>
</dbReference>
<dbReference type="PROSITE" id="PS50011">
    <property type="entry name" value="PROTEIN_KINASE_DOM"/>
    <property type="match status" value="1"/>
</dbReference>
<evidence type="ECO:0000313" key="9">
    <source>
        <dbReference type="Ensembl" id="ENSPKIP00000018859.1"/>
    </source>
</evidence>
<keyword evidence="4" id="KW-0137">Centromere</keyword>
<dbReference type="InterPro" id="IPR013212">
    <property type="entry name" value="Mad3/Bub1_I"/>
</dbReference>
<dbReference type="FunFam" id="1.25.40.430:FF:000003">
    <property type="entry name" value="Checkpoint serine/threonine-protein kinase BUB1"/>
    <property type="match status" value="1"/>
</dbReference>
<accession>A0A3B3RK72</accession>
<feature type="region of interest" description="Disordered" evidence="6">
    <location>
        <begin position="356"/>
        <end position="379"/>
    </location>
</feature>
<dbReference type="Proteomes" id="UP000261540">
    <property type="component" value="Unplaced"/>
</dbReference>
<dbReference type="AlphaFoldDB" id="A0A3B3RK72"/>
<dbReference type="GO" id="GO:0005524">
    <property type="term" value="F:ATP binding"/>
    <property type="evidence" value="ECO:0007669"/>
    <property type="project" value="InterPro"/>
</dbReference>
<dbReference type="SUPFAM" id="SSF56112">
    <property type="entry name" value="Protein kinase-like (PK-like)"/>
    <property type="match status" value="1"/>
</dbReference>
<dbReference type="PANTHER" id="PTHR14030:SF25">
    <property type="entry name" value="MITOTIC CHECKPOINT SERINE_THREONINE-PROTEIN KINASE BUB1 BETA"/>
    <property type="match status" value="1"/>
</dbReference>
<dbReference type="InterPro" id="IPR000719">
    <property type="entry name" value="Prot_kinase_dom"/>
</dbReference>
<dbReference type="GO" id="GO:0051754">
    <property type="term" value="P:meiotic sister chromatid cohesion, centromeric"/>
    <property type="evidence" value="ECO:0007669"/>
    <property type="project" value="TreeGrafter"/>
</dbReference>
<evidence type="ECO:0000256" key="3">
    <source>
        <dbReference type="ARBA" id="ARBA00022838"/>
    </source>
</evidence>
<reference evidence="9" key="1">
    <citation type="submission" date="2025-08" db="UniProtKB">
        <authorList>
            <consortium name="Ensembl"/>
        </authorList>
    </citation>
    <scope>IDENTIFICATION</scope>
</reference>
<evidence type="ECO:0000313" key="10">
    <source>
        <dbReference type="Proteomes" id="UP000261540"/>
    </source>
</evidence>
<proteinExistence type="predicted"/>
<dbReference type="OrthoDB" id="248495at2759"/>
<dbReference type="Gene3D" id="1.25.40.430">
    <property type="match status" value="1"/>
</dbReference>
<evidence type="ECO:0000256" key="1">
    <source>
        <dbReference type="ARBA" id="ARBA00004629"/>
    </source>
</evidence>
<feature type="coiled-coil region" evidence="5">
    <location>
        <begin position="400"/>
        <end position="442"/>
    </location>
</feature>
<keyword evidence="5" id="KW-0175">Coiled coil</keyword>
<dbReference type="GO" id="GO:0004672">
    <property type="term" value="F:protein kinase activity"/>
    <property type="evidence" value="ECO:0007669"/>
    <property type="project" value="InterPro"/>
</dbReference>
<dbReference type="STRING" id="1676925.ENSPKIP00000018859"/>